<accession>A0A6J5L1E3</accession>
<name>A0A6J5L1E3_9CAUD</name>
<dbReference type="EMBL" id="LR796208">
    <property type="protein sequence ID" value="CAB4127442.1"/>
    <property type="molecule type" value="Genomic_DNA"/>
</dbReference>
<evidence type="ECO:0000313" key="1">
    <source>
        <dbReference type="EMBL" id="CAB4127442.1"/>
    </source>
</evidence>
<proteinExistence type="predicted"/>
<gene>
    <name evidence="1" type="ORF">UFOVP84_189</name>
</gene>
<reference evidence="1" key="1">
    <citation type="submission" date="2020-04" db="EMBL/GenBank/DDBJ databases">
        <authorList>
            <person name="Chiriac C."/>
            <person name="Salcher M."/>
            <person name="Ghai R."/>
            <person name="Kavagutti S V."/>
        </authorList>
    </citation>
    <scope>NUCLEOTIDE SEQUENCE</scope>
</reference>
<organism evidence="1">
    <name type="scientific">uncultured Caudovirales phage</name>
    <dbReference type="NCBI Taxonomy" id="2100421"/>
    <lineage>
        <taxon>Viruses</taxon>
        <taxon>Duplodnaviria</taxon>
        <taxon>Heunggongvirae</taxon>
        <taxon>Uroviricota</taxon>
        <taxon>Caudoviricetes</taxon>
        <taxon>Peduoviridae</taxon>
        <taxon>Maltschvirus</taxon>
        <taxon>Maltschvirus maltsch</taxon>
    </lineage>
</organism>
<sequence length="77" mass="8746">MIFETDPTLKQFIDPLNEYINDLMDSDGNVMSHTMPAGISIEDKDGNDYTITRMYTLHLGGCGCPSDIIIRIKKYEE</sequence>
<protein>
    <submittedName>
        <fullName evidence="1">Uncharacterized protein</fullName>
    </submittedName>
</protein>